<accession>A0AAD5XB06</accession>
<reference evidence="2" key="1">
    <citation type="submission" date="2020-05" db="EMBL/GenBank/DDBJ databases">
        <title>Phylogenomic resolution of chytrid fungi.</title>
        <authorList>
            <person name="Stajich J.E."/>
            <person name="Amses K."/>
            <person name="Simmons R."/>
            <person name="Seto K."/>
            <person name="Myers J."/>
            <person name="Bonds A."/>
            <person name="Quandt C.A."/>
            <person name="Barry K."/>
            <person name="Liu P."/>
            <person name="Grigoriev I."/>
            <person name="Longcore J.E."/>
            <person name="James T.Y."/>
        </authorList>
    </citation>
    <scope>NUCLEOTIDE SEQUENCE</scope>
    <source>
        <strain evidence="2">JEL0513</strain>
    </source>
</reference>
<feature type="region of interest" description="Disordered" evidence="1">
    <location>
        <begin position="254"/>
        <end position="281"/>
    </location>
</feature>
<feature type="compositionally biased region" description="Low complexity" evidence="1">
    <location>
        <begin position="1"/>
        <end position="12"/>
    </location>
</feature>
<sequence>MSTGNGPSRGSESNGGGGGAGNSTAAGGSGFMSRLWGNGGDPQAAGAPVGNGNGSGGNGGSGGVRRQRDRVSIAPGGTAPTPINSNNTNSNNSNNNNSNNSNNTTTTNNNNNSSGTLPTSTHGGRGIRQRPPSTYGGGATDLGSPSASGGVGIANAAPPPRRERPERDLSLSLNNDRMPDSSLAQANKERDIARRHQFRQEQLRALREREESEGDFSLSKDRVASIVRVAESSVNVVVIPGYGNDDDYVLDYVSDSSADENDDAFGGYEEYSSSGREKVKQ</sequence>
<dbReference type="AlphaFoldDB" id="A0AAD5XB06"/>
<feature type="non-terminal residue" evidence="2">
    <location>
        <position position="281"/>
    </location>
</feature>
<name>A0AAD5XB06_9FUNG</name>
<feature type="compositionally biased region" description="Low complexity" evidence="1">
    <location>
        <begin position="84"/>
        <end position="114"/>
    </location>
</feature>
<gene>
    <name evidence="2" type="ORF">HK100_007673</name>
</gene>
<feature type="region of interest" description="Disordered" evidence="1">
    <location>
        <begin position="1"/>
        <end position="193"/>
    </location>
</feature>
<feature type="compositionally biased region" description="Basic and acidic residues" evidence="1">
    <location>
        <begin position="160"/>
        <end position="169"/>
    </location>
</feature>
<feature type="compositionally biased region" description="Gly residues" evidence="1">
    <location>
        <begin position="49"/>
        <end position="63"/>
    </location>
</feature>
<protein>
    <submittedName>
        <fullName evidence="2">Uncharacterized protein</fullName>
    </submittedName>
</protein>
<dbReference type="EMBL" id="JADGJH010003636">
    <property type="protein sequence ID" value="KAJ3089698.1"/>
    <property type="molecule type" value="Genomic_DNA"/>
</dbReference>
<proteinExistence type="predicted"/>
<evidence type="ECO:0000313" key="2">
    <source>
        <dbReference type="EMBL" id="KAJ3089698.1"/>
    </source>
</evidence>
<evidence type="ECO:0000313" key="3">
    <source>
        <dbReference type="Proteomes" id="UP001211907"/>
    </source>
</evidence>
<evidence type="ECO:0000256" key="1">
    <source>
        <dbReference type="SAM" id="MobiDB-lite"/>
    </source>
</evidence>
<dbReference type="Proteomes" id="UP001211907">
    <property type="component" value="Unassembled WGS sequence"/>
</dbReference>
<keyword evidence="3" id="KW-1185">Reference proteome</keyword>
<comment type="caution">
    <text evidence="2">The sequence shown here is derived from an EMBL/GenBank/DDBJ whole genome shotgun (WGS) entry which is preliminary data.</text>
</comment>
<organism evidence="2 3">
    <name type="scientific">Physocladia obscura</name>
    <dbReference type="NCBI Taxonomy" id="109957"/>
    <lineage>
        <taxon>Eukaryota</taxon>
        <taxon>Fungi</taxon>
        <taxon>Fungi incertae sedis</taxon>
        <taxon>Chytridiomycota</taxon>
        <taxon>Chytridiomycota incertae sedis</taxon>
        <taxon>Chytridiomycetes</taxon>
        <taxon>Chytridiales</taxon>
        <taxon>Chytriomycetaceae</taxon>
        <taxon>Physocladia</taxon>
    </lineage>
</organism>